<keyword evidence="2" id="KW-1133">Transmembrane helix</keyword>
<keyword evidence="5" id="KW-1185">Reference proteome</keyword>
<keyword evidence="3" id="KW-0732">Signal</keyword>
<feature type="region of interest" description="Disordered" evidence="1">
    <location>
        <begin position="70"/>
        <end position="100"/>
    </location>
</feature>
<gene>
    <name evidence="4" type="ORF">CAEBREN_06937</name>
</gene>
<accession>G0N1A6</accession>
<evidence type="ECO:0000313" key="4">
    <source>
        <dbReference type="EMBL" id="EGT49898.1"/>
    </source>
</evidence>
<dbReference type="AlphaFoldDB" id="G0N1A6"/>
<proteinExistence type="predicted"/>
<keyword evidence="2" id="KW-0472">Membrane</keyword>
<sequence length="100" mass="11127">MASFLIKLTLGALILLAYAAHSSPLGTFKKDSFMDSAWKFGQEHMLKLIAASVFLAIFLVMGLSDEGIETDVEEDDAEEGDAEVTDYEDEEEEVEEEELF</sequence>
<keyword evidence="2" id="KW-0812">Transmembrane</keyword>
<dbReference type="HOGENOM" id="CLU_2308521_0_0_1"/>
<dbReference type="EMBL" id="GL379826">
    <property type="protein sequence ID" value="EGT49898.1"/>
    <property type="molecule type" value="Genomic_DNA"/>
</dbReference>
<evidence type="ECO:0000256" key="1">
    <source>
        <dbReference type="SAM" id="MobiDB-lite"/>
    </source>
</evidence>
<dbReference type="InParanoid" id="G0N1A6"/>
<protein>
    <submittedName>
        <fullName evidence="4">Uncharacterized protein</fullName>
    </submittedName>
</protein>
<dbReference type="Proteomes" id="UP000008068">
    <property type="component" value="Unassembled WGS sequence"/>
</dbReference>
<feature type="chain" id="PRO_5003404453" evidence="3">
    <location>
        <begin position="20"/>
        <end position="100"/>
    </location>
</feature>
<feature type="transmembrane region" description="Helical" evidence="2">
    <location>
        <begin position="46"/>
        <end position="63"/>
    </location>
</feature>
<evidence type="ECO:0000256" key="2">
    <source>
        <dbReference type="SAM" id="Phobius"/>
    </source>
</evidence>
<evidence type="ECO:0000313" key="5">
    <source>
        <dbReference type="Proteomes" id="UP000008068"/>
    </source>
</evidence>
<reference evidence="5" key="1">
    <citation type="submission" date="2011-07" db="EMBL/GenBank/DDBJ databases">
        <authorList>
            <consortium name="Caenorhabditis brenneri Sequencing and Analysis Consortium"/>
            <person name="Wilson R.K."/>
        </authorList>
    </citation>
    <scope>NUCLEOTIDE SEQUENCE [LARGE SCALE GENOMIC DNA]</scope>
    <source>
        <strain evidence="5">PB2801</strain>
    </source>
</reference>
<feature type="signal peptide" evidence="3">
    <location>
        <begin position="1"/>
        <end position="19"/>
    </location>
</feature>
<organism evidence="5">
    <name type="scientific">Caenorhabditis brenneri</name>
    <name type="common">Nematode worm</name>
    <dbReference type="NCBI Taxonomy" id="135651"/>
    <lineage>
        <taxon>Eukaryota</taxon>
        <taxon>Metazoa</taxon>
        <taxon>Ecdysozoa</taxon>
        <taxon>Nematoda</taxon>
        <taxon>Chromadorea</taxon>
        <taxon>Rhabditida</taxon>
        <taxon>Rhabditina</taxon>
        <taxon>Rhabditomorpha</taxon>
        <taxon>Rhabditoidea</taxon>
        <taxon>Rhabditidae</taxon>
        <taxon>Peloderinae</taxon>
        <taxon>Caenorhabditis</taxon>
    </lineage>
</organism>
<name>G0N1A6_CAEBE</name>
<evidence type="ECO:0000256" key="3">
    <source>
        <dbReference type="SAM" id="SignalP"/>
    </source>
</evidence>